<protein>
    <submittedName>
        <fullName evidence="2">Uncharacterized protein</fullName>
    </submittedName>
</protein>
<evidence type="ECO:0000313" key="3">
    <source>
        <dbReference type="Proteomes" id="UP001152622"/>
    </source>
</evidence>
<name>A0A9Q1J596_SYNKA</name>
<reference evidence="2" key="1">
    <citation type="journal article" date="2023" name="Science">
        <title>Genome structures resolve the early diversification of teleost fishes.</title>
        <authorList>
            <person name="Parey E."/>
            <person name="Louis A."/>
            <person name="Montfort J."/>
            <person name="Bouchez O."/>
            <person name="Roques C."/>
            <person name="Iampietro C."/>
            <person name="Lluch J."/>
            <person name="Castinel A."/>
            <person name="Donnadieu C."/>
            <person name="Desvignes T."/>
            <person name="Floi Bucao C."/>
            <person name="Jouanno E."/>
            <person name="Wen M."/>
            <person name="Mejri S."/>
            <person name="Dirks R."/>
            <person name="Jansen H."/>
            <person name="Henkel C."/>
            <person name="Chen W.J."/>
            <person name="Zahm M."/>
            <person name="Cabau C."/>
            <person name="Klopp C."/>
            <person name="Thompson A.W."/>
            <person name="Robinson-Rechavi M."/>
            <person name="Braasch I."/>
            <person name="Lecointre G."/>
            <person name="Bobe J."/>
            <person name="Postlethwait J.H."/>
            <person name="Berthelot C."/>
            <person name="Roest Crollius H."/>
            <person name="Guiguen Y."/>
        </authorList>
    </citation>
    <scope>NUCLEOTIDE SEQUENCE</scope>
    <source>
        <strain evidence="2">WJC10195</strain>
    </source>
</reference>
<proteinExistence type="predicted"/>
<sequence length="73" mass="8061">MSQLSNETHEGRENSVRSKIPVPRDTRALPSQGLWKNATARSFPLFLRHGGYDSEGGRHIMAPPTMSKDGGQL</sequence>
<feature type="region of interest" description="Disordered" evidence="1">
    <location>
        <begin position="47"/>
        <end position="73"/>
    </location>
</feature>
<feature type="compositionally biased region" description="Basic and acidic residues" evidence="1">
    <location>
        <begin position="7"/>
        <end position="27"/>
    </location>
</feature>
<organism evidence="2 3">
    <name type="scientific">Synaphobranchus kaupii</name>
    <name type="common">Kaup's arrowtooth eel</name>
    <dbReference type="NCBI Taxonomy" id="118154"/>
    <lineage>
        <taxon>Eukaryota</taxon>
        <taxon>Metazoa</taxon>
        <taxon>Chordata</taxon>
        <taxon>Craniata</taxon>
        <taxon>Vertebrata</taxon>
        <taxon>Euteleostomi</taxon>
        <taxon>Actinopterygii</taxon>
        <taxon>Neopterygii</taxon>
        <taxon>Teleostei</taxon>
        <taxon>Anguilliformes</taxon>
        <taxon>Synaphobranchidae</taxon>
        <taxon>Synaphobranchus</taxon>
    </lineage>
</organism>
<evidence type="ECO:0000256" key="1">
    <source>
        <dbReference type="SAM" id="MobiDB-lite"/>
    </source>
</evidence>
<comment type="caution">
    <text evidence="2">The sequence shown here is derived from an EMBL/GenBank/DDBJ whole genome shotgun (WGS) entry which is preliminary data.</text>
</comment>
<accession>A0A9Q1J596</accession>
<feature type="region of interest" description="Disordered" evidence="1">
    <location>
        <begin position="1"/>
        <end position="34"/>
    </location>
</feature>
<evidence type="ECO:0000313" key="2">
    <source>
        <dbReference type="EMBL" id="KAJ8370095.1"/>
    </source>
</evidence>
<dbReference type="AlphaFoldDB" id="A0A9Q1J596"/>
<gene>
    <name evidence="2" type="ORF">SKAU_G00101230</name>
</gene>
<keyword evidence="3" id="KW-1185">Reference proteome</keyword>
<dbReference type="Proteomes" id="UP001152622">
    <property type="component" value="Chromosome 3"/>
</dbReference>
<dbReference type="EMBL" id="JAINUF010000003">
    <property type="protein sequence ID" value="KAJ8370095.1"/>
    <property type="molecule type" value="Genomic_DNA"/>
</dbReference>